<keyword evidence="5" id="KW-0165">Cleavage on pair of basic residues</keyword>
<keyword evidence="4" id="KW-0964">Secreted</keyword>
<dbReference type="PROSITE" id="PS51362">
    <property type="entry name" value="TGF_BETA_2"/>
    <property type="match status" value="1"/>
</dbReference>
<evidence type="ECO:0000259" key="15">
    <source>
        <dbReference type="PROSITE" id="PS51362"/>
    </source>
</evidence>
<dbReference type="GO" id="GO:0005125">
    <property type="term" value="F:cytokine activity"/>
    <property type="evidence" value="ECO:0007669"/>
    <property type="project" value="UniProtKB-KW"/>
</dbReference>
<dbReference type="Proteomes" id="UP001221898">
    <property type="component" value="Unassembled WGS sequence"/>
</dbReference>
<dbReference type="InterPro" id="IPR015615">
    <property type="entry name" value="TGF-beta-rel"/>
</dbReference>
<dbReference type="GO" id="GO:0005615">
    <property type="term" value="C:extracellular space"/>
    <property type="evidence" value="ECO:0007669"/>
    <property type="project" value="UniProtKB-KW"/>
</dbReference>
<keyword evidence="3" id="KW-0202">Cytokine</keyword>
<dbReference type="EMBL" id="JAINUG010000051">
    <property type="protein sequence ID" value="KAJ8404889.1"/>
    <property type="molecule type" value="Genomic_DNA"/>
</dbReference>
<evidence type="ECO:0000256" key="4">
    <source>
        <dbReference type="ARBA" id="ARBA00022525"/>
    </source>
</evidence>
<dbReference type="PANTHER" id="PTHR11848:SF145">
    <property type="entry name" value="GROWTH_DIFFERENTIATION FACTOR 10"/>
    <property type="match status" value="1"/>
</dbReference>
<dbReference type="PRINTS" id="PR00669">
    <property type="entry name" value="INHIBINA"/>
</dbReference>
<feature type="region of interest" description="Disordered" evidence="13">
    <location>
        <begin position="296"/>
        <end position="325"/>
    </location>
</feature>
<evidence type="ECO:0000256" key="7">
    <source>
        <dbReference type="ARBA" id="ARBA00023030"/>
    </source>
</evidence>
<evidence type="ECO:0000256" key="8">
    <source>
        <dbReference type="ARBA" id="ARBA00023157"/>
    </source>
</evidence>
<evidence type="ECO:0000313" key="16">
    <source>
        <dbReference type="EMBL" id="KAJ8404889.1"/>
    </source>
</evidence>
<dbReference type="InterPro" id="IPR001839">
    <property type="entry name" value="TGF-b_C"/>
</dbReference>
<feature type="chain" id="PRO_5042258119" description="Growth/differentiation factor 10" evidence="14">
    <location>
        <begin position="25"/>
        <end position="450"/>
    </location>
</feature>
<keyword evidence="8" id="KW-1015">Disulfide bond</keyword>
<dbReference type="FunFam" id="2.10.90.10:FF:000008">
    <property type="entry name" value="Bone morphogenetic protein 3"/>
    <property type="match status" value="1"/>
</dbReference>
<comment type="caution">
    <text evidence="16">The sequence shown here is derived from an EMBL/GenBank/DDBJ whole genome shotgun (WGS) entry which is preliminary data.</text>
</comment>
<dbReference type="GO" id="GO:0045669">
    <property type="term" value="P:positive regulation of osteoblast differentiation"/>
    <property type="evidence" value="ECO:0007669"/>
    <property type="project" value="TreeGrafter"/>
</dbReference>
<evidence type="ECO:0000256" key="12">
    <source>
        <dbReference type="RuleBase" id="RU000354"/>
    </source>
</evidence>
<feature type="signal peptide" evidence="14">
    <location>
        <begin position="1"/>
        <end position="24"/>
    </location>
</feature>
<dbReference type="SUPFAM" id="SSF57501">
    <property type="entry name" value="Cystine-knot cytokines"/>
    <property type="match status" value="1"/>
</dbReference>
<proteinExistence type="inferred from homology"/>
<evidence type="ECO:0000256" key="13">
    <source>
        <dbReference type="SAM" id="MobiDB-lite"/>
    </source>
</evidence>
<keyword evidence="17" id="KW-1185">Reference proteome</keyword>
<evidence type="ECO:0000256" key="9">
    <source>
        <dbReference type="ARBA" id="ARBA00023180"/>
    </source>
</evidence>
<evidence type="ECO:0000313" key="17">
    <source>
        <dbReference type="Proteomes" id="UP001221898"/>
    </source>
</evidence>
<keyword evidence="9" id="KW-0325">Glycoprotein</keyword>
<keyword evidence="7 12" id="KW-0339">Growth factor</keyword>
<evidence type="ECO:0000256" key="11">
    <source>
        <dbReference type="ARBA" id="ARBA00042879"/>
    </source>
</evidence>
<dbReference type="PANTHER" id="PTHR11848">
    <property type="entry name" value="TGF-BETA FAMILY"/>
    <property type="match status" value="1"/>
</dbReference>
<dbReference type="SMART" id="SM00204">
    <property type="entry name" value="TGFB"/>
    <property type="match status" value="1"/>
</dbReference>
<evidence type="ECO:0000256" key="6">
    <source>
        <dbReference type="ARBA" id="ARBA00022729"/>
    </source>
</evidence>
<evidence type="ECO:0000256" key="3">
    <source>
        <dbReference type="ARBA" id="ARBA00022514"/>
    </source>
</evidence>
<reference evidence="16" key="1">
    <citation type="journal article" date="2023" name="Science">
        <title>Genome structures resolve the early diversification of teleost fishes.</title>
        <authorList>
            <person name="Parey E."/>
            <person name="Louis A."/>
            <person name="Montfort J."/>
            <person name="Bouchez O."/>
            <person name="Roques C."/>
            <person name="Iampietro C."/>
            <person name="Lluch J."/>
            <person name="Castinel A."/>
            <person name="Donnadieu C."/>
            <person name="Desvignes T."/>
            <person name="Floi Bucao C."/>
            <person name="Jouanno E."/>
            <person name="Wen M."/>
            <person name="Mejri S."/>
            <person name="Dirks R."/>
            <person name="Jansen H."/>
            <person name="Henkel C."/>
            <person name="Chen W.J."/>
            <person name="Zahm M."/>
            <person name="Cabau C."/>
            <person name="Klopp C."/>
            <person name="Thompson A.W."/>
            <person name="Robinson-Rechavi M."/>
            <person name="Braasch I."/>
            <person name="Lecointre G."/>
            <person name="Bobe J."/>
            <person name="Postlethwait J.H."/>
            <person name="Berthelot C."/>
            <person name="Roest Crollius H."/>
            <person name="Guiguen Y."/>
        </authorList>
    </citation>
    <scope>NUCLEOTIDE SEQUENCE</scope>
    <source>
        <strain evidence="16">NC1722</strain>
    </source>
</reference>
<evidence type="ECO:0000256" key="2">
    <source>
        <dbReference type="ARBA" id="ARBA00006656"/>
    </source>
</evidence>
<accession>A0AAD7SLJ3</accession>
<evidence type="ECO:0000256" key="10">
    <source>
        <dbReference type="ARBA" id="ARBA00040122"/>
    </source>
</evidence>
<keyword evidence="6 14" id="KW-0732">Signal</keyword>
<dbReference type="Gene3D" id="2.10.90.10">
    <property type="entry name" value="Cystine-knot cytokines"/>
    <property type="match status" value="1"/>
</dbReference>
<dbReference type="PROSITE" id="PS00250">
    <property type="entry name" value="TGF_BETA_1"/>
    <property type="match status" value="1"/>
</dbReference>
<dbReference type="Pfam" id="PF00019">
    <property type="entry name" value="TGF_beta"/>
    <property type="match status" value="1"/>
</dbReference>
<feature type="compositionally biased region" description="Basic and acidic residues" evidence="13">
    <location>
        <begin position="306"/>
        <end position="316"/>
    </location>
</feature>
<comment type="similarity">
    <text evidence="2 12">Belongs to the TGF-beta family.</text>
</comment>
<comment type="subcellular location">
    <subcellularLocation>
        <location evidence="1">Secreted</location>
    </subcellularLocation>
</comment>
<evidence type="ECO:0000256" key="14">
    <source>
        <dbReference type="SAM" id="SignalP"/>
    </source>
</evidence>
<sequence>MSVIFVYLLHVFFCLKTDLWTIASENGTRNGLDFDGVAGQTPDISATDRFARDMVSIHMYKLYDKYSRELNRPADGNTVRSFKASADIVAEKDVYQFNLTSITESEVVLSATFHFFFEQRPRHRSWACKRFRTPSCRLQHLQQLSPLQLVFQAASMNDSRRMPLGNMTFFPHRRGTWQSRDISHIVKEARNSGEPLIVAEFDPTSGYQRHQNPLVPANLPYMLVFADDLAISEPNSVAATLQRYDPFPVPEEPNGSFNASSNVRVKRGVYVLDPIQNNELPEVQYGTLKNSELWESAYLPPKPRSQTKEGQRRGSGDAKGLGKPQVLSFDEKTMKKARRRQWSEPRACARRYLKVDFADVGWSEWILSPKSFDAYYCSGTCGFPLPKVLRPSNHATIQSIVKAVGITPGIPEPCCVPDKMSSQSVLFLDEDKNVVLKIYPSMSVETCACR</sequence>
<dbReference type="InterPro" id="IPR017948">
    <property type="entry name" value="TGFb_CS"/>
</dbReference>
<protein>
    <recommendedName>
        <fullName evidence="10">Growth/differentiation factor 10</fullName>
    </recommendedName>
    <alternativeName>
        <fullName evidence="11">Bone morphogenetic protein 3B</fullName>
    </alternativeName>
</protein>
<feature type="domain" description="TGF-beta family profile" evidence="15">
    <location>
        <begin position="337"/>
        <end position="450"/>
    </location>
</feature>
<evidence type="ECO:0000256" key="5">
    <source>
        <dbReference type="ARBA" id="ARBA00022685"/>
    </source>
</evidence>
<organism evidence="16 17">
    <name type="scientific">Aldrovandia affinis</name>
    <dbReference type="NCBI Taxonomy" id="143900"/>
    <lineage>
        <taxon>Eukaryota</taxon>
        <taxon>Metazoa</taxon>
        <taxon>Chordata</taxon>
        <taxon>Craniata</taxon>
        <taxon>Vertebrata</taxon>
        <taxon>Euteleostomi</taxon>
        <taxon>Actinopterygii</taxon>
        <taxon>Neopterygii</taxon>
        <taxon>Teleostei</taxon>
        <taxon>Notacanthiformes</taxon>
        <taxon>Halosauridae</taxon>
        <taxon>Aldrovandia</taxon>
    </lineage>
</organism>
<dbReference type="AlphaFoldDB" id="A0AAD7SLJ3"/>
<dbReference type="GO" id="GO:0008083">
    <property type="term" value="F:growth factor activity"/>
    <property type="evidence" value="ECO:0007669"/>
    <property type="project" value="UniProtKB-KW"/>
</dbReference>
<name>A0AAD7SLJ3_9TELE</name>
<gene>
    <name evidence="16" type="ORF">AAFF_G00332760</name>
</gene>
<evidence type="ECO:0000256" key="1">
    <source>
        <dbReference type="ARBA" id="ARBA00004613"/>
    </source>
</evidence>
<dbReference type="InterPro" id="IPR029034">
    <property type="entry name" value="Cystine-knot_cytokine"/>
</dbReference>